<sequence>MISVFLYFSRRAMEKFEEEVQELIQTRGLAEAAVTIKAYLDEQKNIPVNIGITGETGSGKSTFVNAFRGLDDRDKGAAPTGVVETTSEVTPYPHPHHPNVVLWDIPGIGTTNFPADKYQELVQFEKFDFFIIISATRFRENDAKLAEEIQRMGKKFYFVRSKIDDDVRNEKRGQKSAFNEEQTLNIIRENCIQGVKSKQVFLVSSVELHLYDFHLLEETLREELPAHKRHALLLAVPNVSLGIISKKKEALQSQIKWQALISAGIATVPVPGLSFAADITLLVGVIIQYQVSFGLDRYSLQNLARSADVPLNDLKAVMTSPLAGKKISTELIIKLLSTSMVGAALLVAEEGFRFIPLIGIPAAMGLSSMSTYIALDTFLTMLAEDAQSVFKKALGLNTPV</sequence>
<dbReference type="Proteomes" id="UP001488805">
    <property type="component" value="Unassembled WGS sequence"/>
</dbReference>
<organism evidence="6 7">
    <name type="scientific">Zoarces viviparus</name>
    <name type="common">Viviparous eelpout</name>
    <name type="synonym">Blennius viviparus</name>
    <dbReference type="NCBI Taxonomy" id="48416"/>
    <lineage>
        <taxon>Eukaryota</taxon>
        <taxon>Metazoa</taxon>
        <taxon>Chordata</taxon>
        <taxon>Craniata</taxon>
        <taxon>Vertebrata</taxon>
        <taxon>Euteleostomi</taxon>
        <taxon>Actinopterygii</taxon>
        <taxon>Neopterygii</taxon>
        <taxon>Teleostei</taxon>
        <taxon>Neoteleostei</taxon>
        <taxon>Acanthomorphata</taxon>
        <taxon>Eupercaria</taxon>
        <taxon>Perciformes</taxon>
        <taxon>Cottioidei</taxon>
        <taxon>Zoarcales</taxon>
        <taxon>Zoarcidae</taxon>
        <taxon>Zoarcinae</taxon>
        <taxon>Zoarces</taxon>
    </lineage>
</organism>
<evidence type="ECO:0000256" key="1">
    <source>
        <dbReference type="ARBA" id="ARBA00005429"/>
    </source>
</evidence>
<feature type="domain" description="IRG-type G" evidence="5">
    <location>
        <begin position="46"/>
        <end position="223"/>
    </location>
</feature>
<dbReference type="GO" id="GO:0016020">
    <property type="term" value="C:membrane"/>
    <property type="evidence" value="ECO:0007669"/>
    <property type="project" value="InterPro"/>
</dbReference>
<dbReference type="InterPro" id="IPR051515">
    <property type="entry name" value="IRG"/>
</dbReference>
<keyword evidence="7" id="KW-1185">Reference proteome</keyword>
<dbReference type="FunFam" id="3.40.50.300:FF:000541">
    <property type="entry name" value="Immunity related GTPase M"/>
    <property type="match status" value="1"/>
</dbReference>
<keyword evidence="2" id="KW-0547">Nucleotide-binding</keyword>
<dbReference type="Gene3D" id="3.40.50.300">
    <property type="entry name" value="P-loop containing nucleotide triphosphate hydrolases"/>
    <property type="match status" value="1"/>
</dbReference>
<evidence type="ECO:0000313" key="6">
    <source>
        <dbReference type="EMBL" id="KAK9539430.1"/>
    </source>
</evidence>
<dbReference type="GO" id="GO:0005525">
    <property type="term" value="F:GTP binding"/>
    <property type="evidence" value="ECO:0007669"/>
    <property type="project" value="UniProtKB-KW"/>
</dbReference>
<dbReference type="InterPro" id="IPR027417">
    <property type="entry name" value="P-loop_NTPase"/>
</dbReference>
<keyword evidence="3" id="KW-0378">Hydrolase</keyword>
<proteinExistence type="inferred from homology"/>
<dbReference type="SUPFAM" id="SSF52540">
    <property type="entry name" value="P-loop containing nucleoside triphosphate hydrolases"/>
    <property type="match status" value="1"/>
</dbReference>
<reference evidence="6 7" key="1">
    <citation type="journal article" date="2024" name="Genome Biol. Evol.">
        <title>Chromosome-level genome assembly of the viviparous eelpout Zoarces viviparus.</title>
        <authorList>
            <person name="Fuhrmann N."/>
            <person name="Brasseur M.V."/>
            <person name="Bakowski C.E."/>
            <person name="Podsiadlowski L."/>
            <person name="Prost S."/>
            <person name="Krehenwinkel H."/>
            <person name="Mayer C."/>
        </authorList>
    </citation>
    <scope>NUCLEOTIDE SEQUENCE [LARGE SCALE GENOMIC DNA]</scope>
    <source>
        <strain evidence="6">NO-MEL_2022_Ind0_liver</strain>
    </source>
</reference>
<evidence type="ECO:0000259" key="5">
    <source>
        <dbReference type="PROSITE" id="PS51716"/>
    </source>
</evidence>
<comment type="caution">
    <text evidence="6">The sequence shown here is derived from an EMBL/GenBank/DDBJ whole genome shotgun (WGS) entry which is preliminary data.</text>
</comment>
<dbReference type="InterPro" id="IPR007743">
    <property type="entry name" value="Immunity-related_GTPase-like"/>
</dbReference>
<protein>
    <recommendedName>
        <fullName evidence="5">IRG-type G domain-containing protein</fullName>
    </recommendedName>
</protein>
<dbReference type="PANTHER" id="PTHR32341">
    <property type="entry name" value="INTERFERON-INDUCIBLE GTPASE"/>
    <property type="match status" value="1"/>
</dbReference>
<gene>
    <name evidence="6" type="ORF">VZT92_004538</name>
</gene>
<evidence type="ECO:0000256" key="2">
    <source>
        <dbReference type="ARBA" id="ARBA00022741"/>
    </source>
</evidence>
<accession>A0AAW1FYS4</accession>
<dbReference type="AlphaFoldDB" id="A0AAW1FYS4"/>
<dbReference type="InterPro" id="IPR030385">
    <property type="entry name" value="G_IRG_dom"/>
</dbReference>
<evidence type="ECO:0000256" key="3">
    <source>
        <dbReference type="ARBA" id="ARBA00022801"/>
    </source>
</evidence>
<evidence type="ECO:0000256" key="4">
    <source>
        <dbReference type="ARBA" id="ARBA00023134"/>
    </source>
</evidence>
<dbReference type="EMBL" id="JBCEZU010000023">
    <property type="protein sequence ID" value="KAK9539430.1"/>
    <property type="molecule type" value="Genomic_DNA"/>
</dbReference>
<dbReference type="PROSITE" id="PS51716">
    <property type="entry name" value="G_IRG"/>
    <property type="match status" value="1"/>
</dbReference>
<evidence type="ECO:0000313" key="7">
    <source>
        <dbReference type="Proteomes" id="UP001488805"/>
    </source>
</evidence>
<dbReference type="Pfam" id="PF05049">
    <property type="entry name" value="IIGP"/>
    <property type="match status" value="1"/>
</dbReference>
<keyword evidence="4" id="KW-0342">GTP-binding</keyword>
<comment type="similarity">
    <text evidence="1">Belongs to the TRAFAC class dynamin-like GTPase superfamily. IRG family.</text>
</comment>
<dbReference type="PANTHER" id="PTHR32341:SF10">
    <property type="entry name" value="INTERFERON-INDUCIBLE GTPASE 5"/>
    <property type="match status" value="1"/>
</dbReference>
<name>A0AAW1FYS4_ZOAVI</name>
<dbReference type="GO" id="GO:0016787">
    <property type="term" value="F:hydrolase activity"/>
    <property type="evidence" value="ECO:0007669"/>
    <property type="project" value="UniProtKB-KW"/>
</dbReference>